<dbReference type="EMBL" id="LT907979">
    <property type="protein sequence ID" value="SOB74079.1"/>
    <property type="molecule type" value="Genomic_DNA"/>
</dbReference>
<accession>A0A285PWT1</accession>
<evidence type="ECO:0000313" key="1">
    <source>
        <dbReference type="EMBL" id="SOB74079.1"/>
    </source>
</evidence>
<evidence type="ECO:0000313" key="2">
    <source>
        <dbReference type="Proteomes" id="UP000274850"/>
    </source>
</evidence>
<gene>
    <name evidence="1" type="ORF">BQ9231_00196</name>
</gene>
<protein>
    <submittedName>
        <fullName evidence="1">Uncharacterized protein</fullName>
    </submittedName>
</protein>
<keyword evidence="2" id="KW-1185">Reference proteome</keyword>
<reference evidence="1" key="1">
    <citation type="submission" date="2017-08" db="EMBL/GenBank/DDBJ databases">
        <authorList>
            <person name="de Groot N.N."/>
        </authorList>
    </citation>
    <scope>NUCLEOTIDE SEQUENCE</scope>
</reference>
<name>A0A285PWT1_9VIRU</name>
<proteinExistence type="predicted"/>
<organism evidence="1">
    <name type="scientific">Cedratvirus lausannensis</name>
    <dbReference type="NCBI Taxonomy" id="2023205"/>
    <lineage>
        <taxon>Viruses</taxon>
        <taxon>Pithoviruses</taxon>
        <taxon>Orthocedratvirinae</taxon>
        <taxon>Alphacedratvirus</taxon>
        <taxon>Alphacedratvirus francolausannense</taxon>
    </lineage>
</organism>
<dbReference type="Proteomes" id="UP000274850">
    <property type="component" value="Segment"/>
</dbReference>
<sequence>MCDRTSYKIPISEDIKERKITIPGDNILDIYLVDYGSLDDGNVGVVLEVNGRQVSLSNADLIEERESIYPMQDFTYHFMGEDVEERDGEFYFTFSILRCRNVY</sequence>